<accession>D5ABW4</accession>
<comment type="subcellular location">
    <subcellularLocation>
        <location evidence="1">Cytoplasm</location>
    </subcellularLocation>
</comment>
<comment type="similarity">
    <text evidence="2">Belongs to the FLZ family.</text>
</comment>
<evidence type="ECO:0000256" key="4">
    <source>
        <dbReference type="ARBA" id="ARBA00022723"/>
    </source>
</evidence>
<evidence type="ECO:0000256" key="1">
    <source>
        <dbReference type="ARBA" id="ARBA00004496"/>
    </source>
</evidence>
<dbReference type="EMBL" id="BT123732">
    <property type="protein sequence ID" value="ADE77033.1"/>
    <property type="molecule type" value="mRNA"/>
</dbReference>
<evidence type="ECO:0000256" key="6">
    <source>
        <dbReference type="SAM" id="MobiDB-lite"/>
    </source>
</evidence>
<keyword evidence="3" id="KW-0963">Cytoplasm</keyword>
<evidence type="ECO:0000313" key="8">
    <source>
        <dbReference type="EMBL" id="ADE77033.1"/>
    </source>
</evidence>
<feature type="domain" description="FLZ-type" evidence="7">
    <location>
        <begin position="159"/>
        <end position="203"/>
    </location>
</feature>
<evidence type="ECO:0000259" key="7">
    <source>
        <dbReference type="PROSITE" id="PS51795"/>
    </source>
</evidence>
<proteinExistence type="evidence at transcript level"/>
<dbReference type="PROSITE" id="PS51795">
    <property type="entry name" value="ZF_FLZ"/>
    <property type="match status" value="1"/>
</dbReference>
<protein>
    <recommendedName>
        <fullName evidence="7">FLZ-type domain-containing protein</fullName>
    </recommendedName>
</protein>
<evidence type="ECO:0000256" key="5">
    <source>
        <dbReference type="PROSITE-ProRule" id="PRU01131"/>
    </source>
</evidence>
<organism evidence="8">
    <name type="scientific">Picea sitchensis</name>
    <name type="common">Sitka spruce</name>
    <name type="synonym">Pinus sitchensis</name>
    <dbReference type="NCBI Taxonomy" id="3332"/>
    <lineage>
        <taxon>Eukaryota</taxon>
        <taxon>Viridiplantae</taxon>
        <taxon>Streptophyta</taxon>
        <taxon>Embryophyta</taxon>
        <taxon>Tracheophyta</taxon>
        <taxon>Spermatophyta</taxon>
        <taxon>Pinopsida</taxon>
        <taxon>Pinidae</taxon>
        <taxon>Conifers I</taxon>
        <taxon>Pinales</taxon>
        <taxon>Pinaceae</taxon>
        <taxon>Picea</taxon>
    </lineage>
</organism>
<feature type="compositionally biased region" description="Polar residues" evidence="6">
    <location>
        <begin position="68"/>
        <end position="82"/>
    </location>
</feature>
<dbReference type="GO" id="GO:0046872">
    <property type="term" value="F:metal ion binding"/>
    <property type="evidence" value="ECO:0007669"/>
    <property type="project" value="UniProtKB-KW"/>
</dbReference>
<dbReference type="PANTHER" id="PTHR33059">
    <property type="entry name" value="FCS-LIKE ZINC FINGER 5"/>
    <property type="match status" value="1"/>
</dbReference>
<name>D5ABW4_PICSI</name>
<feature type="compositionally biased region" description="Basic residues" evidence="6">
    <location>
        <begin position="1"/>
        <end position="10"/>
    </location>
</feature>
<dbReference type="Pfam" id="PF04570">
    <property type="entry name" value="zf-FLZ"/>
    <property type="match status" value="1"/>
</dbReference>
<dbReference type="PANTHER" id="PTHR33059:SF4">
    <property type="entry name" value="FCS-LIKE ZINC FINGER 5"/>
    <property type="match status" value="1"/>
</dbReference>
<evidence type="ECO:0000256" key="3">
    <source>
        <dbReference type="ARBA" id="ARBA00022490"/>
    </source>
</evidence>
<keyword evidence="4" id="KW-0479">Metal-binding</keyword>
<reference evidence="8" key="1">
    <citation type="submission" date="2010-04" db="EMBL/GenBank/DDBJ databases">
        <authorList>
            <person name="Reid K.E."/>
            <person name="Liao N."/>
            <person name="Chan S."/>
            <person name="Docking R."/>
            <person name="Taylor G."/>
            <person name="Moore R."/>
            <person name="Mayo M."/>
            <person name="Munro S."/>
            <person name="King J."/>
            <person name="Yanchuk A."/>
            <person name="Holt R."/>
            <person name="Jones S."/>
            <person name="Marra M."/>
            <person name="Ritland C.E."/>
            <person name="Ritland K."/>
            <person name="Bohlmann J."/>
        </authorList>
    </citation>
    <scope>NUCLEOTIDE SEQUENCE</scope>
    <source>
        <tissue evidence="8">Bud</tissue>
    </source>
</reference>
<feature type="region of interest" description="Disordered" evidence="6">
    <location>
        <begin position="1"/>
        <end position="87"/>
    </location>
</feature>
<sequence>MLGKRHRPAMRRTTSMSQLGACSGIENSPPSESRRQEKQRVPYPIAPQSRVPSPPSNELGSSMPILKNKNSPHGMNPNDGNNQPPPVDAFMKGMAPELAVPYPAQPFMGQGQFPSVHVGVKSYVNPMGIRGDHVLMRTESFPQTVNPWAHSAQMVETAHFLRACFFCQRRLGHGRDIYMYRDDRAFCSVECRHQQIVMDERKEKRLIKVMMAGSVPFEHQQNFDKNVKSGTIETVQSKTGATT</sequence>
<feature type="zinc finger region" description="FLZ-type" evidence="5">
    <location>
        <begin position="159"/>
        <end position="203"/>
    </location>
</feature>
<dbReference type="GO" id="GO:0005737">
    <property type="term" value="C:cytoplasm"/>
    <property type="evidence" value="ECO:0007669"/>
    <property type="project" value="UniProtKB-SubCell"/>
</dbReference>
<dbReference type="InterPro" id="IPR007650">
    <property type="entry name" value="Zf-FLZ_dom"/>
</dbReference>
<feature type="compositionally biased region" description="Polar residues" evidence="6">
    <location>
        <begin position="12"/>
        <end position="31"/>
    </location>
</feature>
<dbReference type="AlphaFoldDB" id="D5ABW4"/>
<evidence type="ECO:0000256" key="2">
    <source>
        <dbReference type="ARBA" id="ARBA00009374"/>
    </source>
</evidence>